<reference evidence="3" key="1">
    <citation type="submission" date="2018-10" db="EMBL/GenBank/DDBJ databases">
        <title>Iterative Subtractive Binning of Freshwater Chronoseries Metagenomes Recovers Nearly Complete Genomes from over Four Hundred Novel Species.</title>
        <authorList>
            <person name="Rodriguez-R L.M."/>
            <person name="Tsementzi D."/>
            <person name="Luo C."/>
            <person name="Konstantinidis K.T."/>
        </authorList>
    </citation>
    <scope>NUCLEOTIDE SEQUENCE</scope>
    <source>
        <strain evidence="3">WB5_2A_028</strain>
    </source>
</reference>
<dbReference type="InterPro" id="IPR006680">
    <property type="entry name" value="Amidohydro-rel"/>
</dbReference>
<dbReference type="InterPro" id="IPR052350">
    <property type="entry name" value="Metallo-dep_Lactonases"/>
</dbReference>
<evidence type="ECO:0000256" key="1">
    <source>
        <dbReference type="ARBA" id="ARBA00038310"/>
    </source>
</evidence>
<dbReference type="AlphaFoldDB" id="A0A965LLD8"/>
<dbReference type="SUPFAM" id="SSF51556">
    <property type="entry name" value="Metallo-dependent hydrolases"/>
    <property type="match status" value="1"/>
</dbReference>
<dbReference type="GO" id="GO:0016787">
    <property type="term" value="F:hydrolase activity"/>
    <property type="evidence" value="ECO:0007669"/>
    <property type="project" value="InterPro"/>
</dbReference>
<name>A0A965LLD8_9PROT</name>
<evidence type="ECO:0000259" key="2">
    <source>
        <dbReference type="Pfam" id="PF04909"/>
    </source>
</evidence>
<accession>A0A965LLD8</accession>
<dbReference type="Pfam" id="PF04909">
    <property type="entry name" value="Amidohydro_2"/>
    <property type="match status" value="1"/>
</dbReference>
<dbReference type="Proteomes" id="UP000740727">
    <property type="component" value="Unassembled WGS sequence"/>
</dbReference>
<dbReference type="PANTHER" id="PTHR43569:SF2">
    <property type="entry name" value="AMIDOHYDROLASE-RELATED DOMAIN-CONTAINING PROTEIN"/>
    <property type="match status" value="1"/>
</dbReference>
<dbReference type="Gene3D" id="3.20.20.140">
    <property type="entry name" value="Metal-dependent hydrolases"/>
    <property type="match status" value="1"/>
</dbReference>
<comment type="caution">
    <text evidence="3">The sequence shown here is derived from an EMBL/GenBank/DDBJ whole genome shotgun (WGS) entry which is preliminary data.</text>
</comment>
<dbReference type="EMBL" id="RFXN01000092">
    <property type="protein sequence ID" value="NBR94285.1"/>
    <property type="molecule type" value="Genomic_DNA"/>
</dbReference>
<dbReference type="InterPro" id="IPR032466">
    <property type="entry name" value="Metal_Hydrolase"/>
</dbReference>
<organism evidence="3 4">
    <name type="scientific">Candidatus Fonsibacter lacus</name>
    <dbReference type="NCBI Taxonomy" id="2576439"/>
    <lineage>
        <taxon>Bacteria</taxon>
        <taxon>Pseudomonadati</taxon>
        <taxon>Pseudomonadota</taxon>
        <taxon>Alphaproteobacteria</taxon>
        <taxon>Candidatus Pelagibacterales</taxon>
        <taxon>Candidatus Pelagibacterales incertae sedis</taxon>
        <taxon>Candidatus Fonsibacter</taxon>
    </lineage>
</organism>
<proteinExistence type="inferred from homology"/>
<protein>
    <recommendedName>
        <fullName evidence="2">Amidohydrolase-related domain-containing protein</fullName>
    </recommendedName>
</protein>
<gene>
    <name evidence="3" type="ORF">EBT44_05600</name>
</gene>
<evidence type="ECO:0000313" key="4">
    <source>
        <dbReference type="Proteomes" id="UP000740727"/>
    </source>
</evidence>
<feature type="domain" description="Amidohydrolase-related" evidence="2">
    <location>
        <begin position="8"/>
        <end position="189"/>
    </location>
</feature>
<dbReference type="PANTHER" id="PTHR43569">
    <property type="entry name" value="AMIDOHYDROLASE"/>
    <property type="match status" value="1"/>
</dbReference>
<sequence length="195" mass="22137">MSKQIPIIDTHAHFYDFSHPELKWVWLEPDFIHPILGNINPIKAQQYVVENFHAESRFAGVEGVVHVQAAIGSPNPVTETVWLTEMNKKSPIPIRIVADCDLGAANAISQLEEHAKSKLFVGIRDFKAEPMLAAKEINPNYEASLKWMAKKAIVFDLDCEWMNMHEARKLADRHPDLPIVLEHIGFPRKRTDALA</sequence>
<comment type="similarity">
    <text evidence="1">Belongs to the metallo-dependent hydrolases superfamily.</text>
</comment>
<evidence type="ECO:0000313" key="3">
    <source>
        <dbReference type="EMBL" id="NBR94285.1"/>
    </source>
</evidence>